<feature type="signal peptide" evidence="7">
    <location>
        <begin position="1"/>
        <end position="25"/>
    </location>
</feature>
<dbReference type="HAMAP" id="MF_01183">
    <property type="entry name" value="Chaperone_SurA"/>
    <property type="match status" value="1"/>
</dbReference>
<dbReference type="GO" id="GO:0051082">
    <property type="term" value="F:unfolded protein binding"/>
    <property type="evidence" value="ECO:0007669"/>
    <property type="project" value="UniProtKB-UniRule"/>
</dbReference>
<dbReference type="GO" id="GO:0030288">
    <property type="term" value="C:outer membrane-bounded periplasmic space"/>
    <property type="evidence" value="ECO:0007669"/>
    <property type="project" value="InterPro"/>
</dbReference>
<keyword evidence="4 7" id="KW-0697">Rotamase</keyword>
<dbReference type="GO" id="GO:0003755">
    <property type="term" value="F:peptidyl-prolyl cis-trans isomerase activity"/>
    <property type="evidence" value="ECO:0007669"/>
    <property type="project" value="UniProtKB-UniRule"/>
</dbReference>
<comment type="catalytic activity">
    <reaction evidence="7">
        <text>[protein]-peptidylproline (omega=180) = [protein]-peptidylproline (omega=0)</text>
        <dbReference type="Rhea" id="RHEA:16237"/>
        <dbReference type="Rhea" id="RHEA-COMP:10747"/>
        <dbReference type="Rhea" id="RHEA-COMP:10748"/>
        <dbReference type="ChEBI" id="CHEBI:83833"/>
        <dbReference type="ChEBI" id="CHEBI:83834"/>
        <dbReference type="EC" id="5.2.1.8"/>
    </reaction>
</comment>
<evidence type="ECO:0000256" key="7">
    <source>
        <dbReference type="HAMAP-Rule" id="MF_01183"/>
    </source>
</evidence>
<dbReference type="STRING" id="1033802.SSPSH_003071"/>
<dbReference type="InterPro" id="IPR046357">
    <property type="entry name" value="PPIase_dom_sf"/>
</dbReference>
<comment type="domain">
    <text evidence="7">The PPIase activity resides only in the second parvulin domain. The N-terminal region and the C-terminal tail are necessary and sufficient for the chaperone activity of SurA. The PPIase activity is dispensable for SurA to function as a chaperone. The N-terminal region and the C-terminal tail are also required for porin recognition.</text>
</comment>
<organism evidence="9 10">
    <name type="scientific">Salinisphaera shabanensis E1L3A</name>
    <dbReference type="NCBI Taxonomy" id="1033802"/>
    <lineage>
        <taxon>Bacteria</taxon>
        <taxon>Pseudomonadati</taxon>
        <taxon>Pseudomonadota</taxon>
        <taxon>Gammaproteobacteria</taxon>
        <taxon>Salinisphaerales</taxon>
        <taxon>Salinisphaeraceae</taxon>
        <taxon>Salinisphaera</taxon>
    </lineage>
</organism>
<evidence type="ECO:0000256" key="6">
    <source>
        <dbReference type="ARBA" id="ARBA00023235"/>
    </source>
</evidence>
<feature type="chain" id="PRO_5009021558" description="Chaperone SurA" evidence="7">
    <location>
        <begin position="26"/>
        <end position="473"/>
    </location>
</feature>
<evidence type="ECO:0000256" key="4">
    <source>
        <dbReference type="ARBA" id="ARBA00023110"/>
    </source>
</evidence>
<dbReference type="PANTHER" id="PTHR47637:SF1">
    <property type="entry name" value="CHAPERONE SURA"/>
    <property type="match status" value="1"/>
</dbReference>
<evidence type="ECO:0000256" key="2">
    <source>
        <dbReference type="ARBA" id="ARBA00022737"/>
    </source>
</evidence>
<dbReference type="SUPFAM" id="SSF54534">
    <property type="entry name" value="FKBP-like"/>
    <property type="match status" value="2"/>
</dbReference>
<dbReference type="InterPro" id="IPR027304">
    <property type="entry name" value="Trigger_fact/SurA_dom_sf"/>
</dbReference>
<dbReference type="InterPro" id="IPR000297">
    <property type="entry name" value="PPIase_PpiC"/>
</dbReference>
<dbReference type="Pfam" id="PF00639">
    <property type="entry name" value="Rotamase"/>
    <property type="match status" value="2"/>
</dbReference>
<protein>
    <recommendedName>
        <fullName evidence="7">Chaperone SurA</fullName>
    </recommendedName>
    <alternativeName>
        <fullName evidence="7">Peptidyl-prolyl cis-trans isomerase SurA</fullName>
        <shortName evidence="7">PPIase SurA</shortName>
        <ecNumber evidence="7">5.2.1.8</ecNumber>
    </alternativeName>
    <alternativeName>
        <fullName evidence="7">Rotamase SurA</fullName>
    </alternativeName>
</protein>
<gene>
    <name evidence="7 9" type="primary">surA</name>
    <name evidence="9" type="ORF">SSPSH_003071</name>
</gene>
<dbReference type="Gene3D" id="1.10.4030.10">
    <property type="entry name" value="Porin chaperone SurA, peptide-binding domain"/>
    <property type="match status" value="1"/>
</dbReference>
<feature type="domain" description="PpiC" evidence="8">
    <location>
        <begin position="201"/>
        <end position="303"/>
    </location>
</feature>
<evidence type="ECO:0000256" key="5">
    <source>
        <dbReference type="ARBA" id="ARBA00023186"/>
    </source>
</evidence>
<dbReference type="InterPro" id="IPR023034">
    <property type="entry name" value="PPIase_SurA"/>
</dbReference>
<comment type="function">
    <text evidence="7">Chaperone involved in the correct folding and assembly of outer membrane proteins. Recognizes specific patterns of aromatic residues and the orientation of their side chains, which are found more frequently in integral outer membrane proteins. May act in both early periplasmic and late outer membrane-associated steps of protein maturation.</text>
</comment>
<proteinExistence type="inferred from homology"/>
<reference evidence="9 10" key="1">
    <citation type="journal article" date="2011" name="J. Bacteriol.">
        <title>Genome sequence of Salinisphaera shabanensis, a gammaproteobacterium from the harsh, variable environment of the brine-seawater interface of the Shaban Deep in the Red Sea.</title>
        <authorList>
            <person name="Antunes A."/>
            <person name="Alam I."/>
            <person name="Bajic V.B."/>
            <person name="Stingl U."/>
        </authorList>
    </citation>
    <scope>NUCLEOTIDE SEQUENCE [LARGE SCALE GENOMIC DNA]</scope>
    <source>
        <strain evidence="9 10">E1L3A</strain>
    </source>
</reference>
<accession>U2EJ20</accession>
<feature type="domain" description="PpiC" evidence="8">
    <location>
        <begin position="318"/>
        <end position="419"/>
    </location>
</feature>
<dbReference type="GO" id="GO:0050821">
    <property type="term" value="P:protein stabilization"/>
    <property type="evidence" value="ECO:0007669"/>
    <property type="project" value="InterPro"/>
</dbReference>
<dbReference type="AlphaFoldDB" id="U2EJ20"/>
<keyword evidence="6 7" id="KW-0413">Isomerase</keyword>
<dbReference type="EC" id="5.2.1.8" evidence="7"/>
<name>U2EJ20_9GAMM</name>
<reference evidence="9 10" key="2">
    <citation type="journal article" date="2013" name="PLoS ONE">
        <title>INDIGO - INtegrated Data Warehouse of MIcrobial GenOmes with Examples from the Red Sea Extremophiles.</title>
        <authorList>
            <person name="Alam I."/>
            <person name="Antunes A."/>
            <person name="Kamau A.A."/>
            <person name="Ba Alawi W."/>
            <person name="Kalkatawi M."/>
            <person name="Stingl U."/>
            <person name="Bajic V.B."/>
        </authorList>
    </citation>
    <scope>NUCLEOTIDE SEQUENCE [LARGE SCALE GENOMIC DNA]</scope>
    <source>
        <strain evidence="9 10">E1L3A</strain>
    </source>
</reference>
<dbReference type="PROSITE" id="PS01096">
    <property type="entry name" value="PPIC_PPIASE_1"/>
    <property type="match status" value="1"/>
</dbReference>
<dbReference type="InterPro" id="IPR050280">
    <property type="entry name" value="OMP_Chaperone_SurA"/>
</dbReference>
<sequence length="473" mass="53152" precursor="true">MRYLLVTGLALAITPLAFISLPAAAQSLGFPDDYSLMSRSSDRTDAAPATPSAQTLDEIVAVVGEGVILESELNQAVARIRARAGGRADQMPPNILRSQVLDQLIMQRLQVQRAQERGVEISEQEIDDGIRRIAQQNNMNMQQFTRAVAADSMTMDQLRAQIREELMVSKLRRQEVMSKVAVSDEDVDRYLENQSLRNAQDREYRIRHILMPIDPGADTATIEATRDQLEALRQQIVDGDADFADVAAAHSKGENALDGGDMGWMEGDYLTRTFRDVVPTLAPGETSEVFRDDRGFHLVQVEDVRGNDSLANQPKVMVEEVQTRHILLKPNEIRDNERTRELARQIRERLEAGDDFAALAREYSDDSATANQGGDLGWVQPQQQRLDPVTRRQLEALAPGEVSPVFQAADGYEILKVTDRRKRDQTREAARERVRRTLGEQKSVEEGELWLRKLRDEAYVDVRMPGYQSTDGG</sequence>
<evidence type="ECO:0000259" key="8">
    <source>
        <dbReference type="PROSITE" id="PS50198"/>
    </source>
</evidence>
<dbReference type="GO" id="GO:0043165">
    <property type="term" value="P:Gram-negative-bacterium-type cell outer membrane assembly"/>
    <property type="evidence" value="ECO:0007669"/>
    <property type="project" value="InterPro"/>
</dbReference>
<dbReference type="GO" id="GO:0006457">
    <property type="term" value="P:protein folding"/>
    <property type="evidence" value="ECO:0007669"/>
    <property type="project" value="UniProtKB-UniRule"/>
</dbReference>
<dbReference type="PANTHER" id="PTHR47637">
    <property type="entry name" value="CHAPERONE SURA"/>
    <property type="match status" value="1"/>
</dbReference>
<keyword evidence="3 7" id="KW-0574">Periplasm</keyword>
<evidence type="ECO:0000313" key="10">
    <source>
        <dbReference type="Proteomes" id="UP000006242"/>
    </source>
</evidence>
<dbReference type="Pfam" id="PF09312">
    <property type="entry name" value="SurA_N"/>
    <property type="match status" value="1"/>
</dbReference>
<dbReference type="eggNOG" id="COG0760">
    <property type="taxonomic scope" value="Bacteria"/>
</dbReference>
<comment type="subcellular location">
    <subcellularLocation>
        <location evidence="7">Periplasm</location>
    </subcellularLocation>
    <text evidence="7">Is capable of associating with the outer membrane.</text>
</comment>
<evidence type="ECO:0000256" key="3">
    <source>
        <dbReference type="ARBA" id="ARBA00022764"/>
    </source>
</evidence>
<evidence type="ECO:0000313" key="9">
    <source>
        <dbReference type="EMBL" id="ERJ18015.1"/>
    </source>
</evidence>
<keyword evidence="10" id="KW-1185">Reference proteome</keyword>
<dbReference type="InterPro" id="IPR015391">
    <property type="entry name" value="SurA_N"/>
</dbReference>
<dbReference type="EMBL" id="AFNV02000024">
    <property type="protein sequence ID" value="ERJ18015.1"/>
    <property type="molecule type" value="Genomic_DNA"/>
</dbReference>
<dbReference type="Gene3D" id="3.10.50.40">
    <property type="match status" value="2"/>
</dbReference>
<dbReference type="OrthoDB" id="14196at2"/>
<dbReference type="GO" id="GO:0042277">
    <property type="term" value="F:peptide binding"/>
    <property type="evidence" value="ECO:0007669"/>
    <property type="project" value="InterPro"/>
</dbReference>
<dbReference type="RefSeq" id="WP_021031832.1">
    <property type="nucleotide sequence ID" value="NZ_AFNV02000024.1"/>
</dbReference>
<comment type="caution">
    <text evidence="9">The sequence shown here is derived from an EMBL/GenBank/DDBJ whole genome shotgun (WGS) entry which is preliminary data.</text>
</comment>
<keyword evidence="2 7" id="KW-0677">Repeat</keyword>
<keyword evidence="5 7" id="KW-0143">Chaperone</keyword>
<keyword evidence="1 7" id="KW-0732">Signal</keyword>
<dbReference type="InterPro" id="IPR023058">
    <property type="entry name" value="PPIase_PpiC_CS"/>
</dbReference>
<dbReference type="Proteomes" id="UP000006242">
    <property type="component" value="Unassembled WGS sequence"/>
</dbReference>
<evidence type="ECO:0000256" key="1">
    <source>
        <dbReference type="ARBA" id="ARBA00022729"/>
    </source>
</evidence>
<dbReference type="PROSITE" id="PS50198">
    <property type="entry name" value="PPIC_PPIASE_2"/>
    <property type="match status" value="2"/>
</dbReference>
<dbReference type="SUPFAM" id="SSF109998">
    <property type="entry name" value="Triger factor/SurA peptide-binding domain-like"/>
    <property type="match status" value="1"/>
</dbReference>